<dbReference type="Pfam" id="PF18962">
    <property type="entry name" value="Por_Secre_tail"/>
    <property type="match status" value="1"/>
</dbReference>
<dbReference type="InterPro" id="IPR014867">
    <property type="entry name" value="Spore_coat_CotH_CotH2/3/7"/>
</dbReference>
<dbReference type="SUPFAM" id="SSF74853">
    <property type="entry name" value="Lamin A/C globular tail domain"/>
    <property type="match status" value="1"/>
</dbReference>
<feature type="chain" id="PRO_5020261399" evidence="1">
    <location>
        <begin position="27"/>
        <end position="1094"/>
    </location>
</feature>
<comment type="caution">
    <text evidence="3">The sequence shown here is derived from an EMBL/GenBank/DDBJ whole genome shotgun (WGS) entry which is preliminary data.</text>
</comment>
<protein>
    <submittedName>
        <fullName evidence="3">Putative secreted protein (Por secretion system target)</fullName>
    </submittedName>
</protein>
<dbReference type="InterPro" id="IPR026444">
    <property type="entry name" value="Secre_tail"/>
</dbReference>
<sequence length="1094" mass="126200">MINGSSKSLIYSIILLLFCSATHSQSFPVVINEVMSSNLNTIADEDGDYEDWIELHNRGDEPVNLEGWGLSDDDFTPYKWVFPDVTIHPDEYLIIWASGKDRTEGELHTNFSISSDGEPILFTHPEQGVVQFVPAVPIPGQVSYGLNPNQSGFFYYSQPTPGAPNITKAYSQLLNAEPIFSHTGGFYTEPFELTISTDIPGAKIYYTLDGSEPDPDNLEGTTYQYKNSYPHGELLTREVKTYLYEEPLYIYDRSEEPYELAAINTRYHTTFTPTEATLKGTPLRVAIRKEGVLIPNSSTQTYFVTPNGRNRFNLPVLSIVTDERNLFDYEKGIYIAGEKSVNWFNSNPDASWHWSVPANYHQRGREWERPASIEVFYNPKERFNQNIGIRIHGGATRSLQMKSLRLYPRNAYSTSNFSLDFPFFPNLKAQGDSNKKIESFERLILRNSGNDFSRTLFRDALMQDLVKHLPISTQAYQPTVHFINGEFWGIINIRERYDADYLSSHFNIKKEDIAILEAWISQDTGPAQDRQQFSAIRNYAENHNMNEQSHIQWVENHIDIDNLLHYYAVQIYFNNTDWPQNNVKYWRKRTSTNNINTPPGHDGKWRWMLYDTDFGMGHTGNYTNNSLLRVLQESTNDHATRVFKAIMKNDSIRSRFINTIADHLNSTFLPDRVITKVDEFNSRIHDARFDHFLRWNSGDDKGDVIKEFADKRPGYLRNFVMEQFDVEDPISIELNRIGNGIISINTLIVDKKLPGISDEYNLYPWFGKYFKDVPIILKAIDQPGYSFSHWDGVPESLKSKRKIEIIPESDISITAIFEEAPLIETIHHWHFNHLENEIFYQIKSDNSKTEKHGIITYPGEGNGYMDIVKDGTAINLREETDTGNALRVRNPSKDRELIFQLPTTAYEDVTFSYATSRTSNGAEFQDIYYRTTEDGEWNLIKERNLIIESYYRISVDFTDINEVNNNPEFAVKIRFTGEKAMNSSGNNRFDNIMLEGFPVNQEENKEPPTNITKNLSLTNELNIYPNPASEYIYIESENEIQEIHIKCLNGIILVKKYNLNQKDINFNVSRIPSGLYFVSVTTKFGITIEKISVK</sequence>
<dbReference type="Proteomes" id="UP000295221">
    <property type="component" value="Unassembled WGS sequence"/>
</dbReference>
<dbReference type="Gene3D" id="2.60.40.1260">
    <property type="entry name" value="Lamin Tail domain"/>
    <property type="match status" value="1"/>
</dbReference>
<gene>
    <name evidence="3" type="ORF">EV194_10622</name>
</gene>
<dbReference type="InterPro" id="IPR001322">
    <property type="entry name" value="Lamin_tail_dom"/>
</dbReference>
<keyword evidence="4" id="KW-1185">Reference proteome</keyword>
<proteinExistence type="predicted"/>
<dbReference type="EMBL" id="SLWK01000006">
    <property type="protein sequence ID" value="TCO07882.1"/>
    <property type="molecule type" value="Genomic_DNA"/>
</dbReference>
<keyword evidence="1" id="KW-0732">Signal</keyword>
<dbReference type="Pfam" id="PF08757">
    <property type="entry name" value="CotH"/>
    <property type="match status" value="1"/>
</dbReference>
<dbReference type="Pfam" id="PF13290">
    <property type="entry name" value="CHB_HEX_C_1"/>
    <property type="match status" value="1"/>
</dbReference>
<accession>A0A4R2GIW9</accession>
<evidence type="ECO:0000313" key="3">
    <source>
        <dbReference type="EMBL" id="TCO07882.1"/>
    </source>
</evidence>
<dbReference type="NCBIfam" id="TIGR04183">
    <property type="entry name" value="Por_Secre_tail"/>
    <property type="match status" value="1"/>
</dbReference>
<evidence type="ECO:0000259" key="2">
    <source>
        <dbReference type="PROSITE" id="PS51841"/>
    </source>
</evidence>
<feature type="domain" description="LTD" evidence="2">
    <location>
        <begin position="23"/>
        <end position="160"/>
    </location>
</feature>
<evidence type="ECO:0000313" key="4">
    <source>
        <dbReference type="Proteomes" id="UP000295221"/>
    </source>
</evidence>
<evidence type="ECO:0000256" key="1">
    <source>
        <dbReference type="SAM" id="SignalP"/>
    </source>
</evidence>
<dbReference type="AlphaFoldDB" id="A0A4R2GIW9"/>
<reference evidence="3 4" key="1">
    <citation type="submission" date="2019-03" db="EMBL/GenBank/DDBJ databases">
        <title>Genomic Encyclopedia of Type Strains, Phase IV (KMG-IV): sequencing the most valuable type-strain genomes for metagenomic binning, comparative biology and taxonomic classification.</title>
        <authorList>
            <person name="Goeker M."/>
        </authorList>
    </citation>
    <scope>NUCLEOTIDE SEQUENCE [LARGE SCALE GENOMIC DNA]</scope>
    <source>
        <strain evidence="3 4">DSM 24179</strain>
    </source>
</reference>
<name>A0A4R2GIW9_9BACT</name>
<dbReference type="OrthoDB" id="9806464at2"/>
<dbReference type="Pfam" id="PF00932">
    <property type="entry name" value="LTD"/>
    <property type="match status" value="1"/>
</dbReference>
<organism evidence="3 4">
    <name type="scientific">Natronoflexus pectinivorans</name>
    <dbReference type="NCBI Taxonomy" id="682526"/>
    <lineage>
        <taxon>Bacteria</taxon>
        <taxon>Pseudomonadati</taxon>
        <taxon>Bacteroidota</taxon>
        <taxon>Bacteroidia</taxon>
        <taxon>Marinilabiliales</taxon>
        <taxon>Marinilabiliaceae</taxon>
        <taxon>Natronoflexus</taxon>
    </lineage>
</organism>
<feature type="signal peptide" evidence="1">
    <location>
        <begin position="1"/>
        <end position="26"/>
    </location>
</feature>
<dbReference type="PROSITE" id="PS51841">
    <property type="entry name" value="LTD"/>
    <property type="match status" value="1"/>
</dbReference>
<dbReference type="InterPro" id="IPR036415">
    <property type="entry name" value="Lamin_tail_dom_sf"/>
</dbReference>
<dbReference type="InterPro" id="IPR059177">
    <property type="entry name" value="GH29D-like_dom"/>
</dbReference>
<dbReference type="RefSeq" id="WP_132433787.1">
    <property type="nucleotide sequence ID" value="NZ_SLWK01000006.1"/>
</dbReference>